<evidence type="ECO:0000256" key="2">
    <source>
        <dbReference type="ARBA" id="ARBA00022692"/>
    </source>
</evidence>
<dbReference type="Ensembl" id="ENSOKIT00005020138.1">
    <property type="protein sequence ID" value="ENSOKIP00005018889.1"/>
    <property type="gene ID" value="ENSOKIG00005008380.1"/>
</dbReference>
<organism evidence="6 7">
    <name type="scientific">Oncorhynchus kisutch</name>
    <name type="common">Coho salmon</name>
    <name type="synonym">Salmo kisutch</name>
    <dbReference type="NCBI Taxonomy" id="8019"/>
    <lineage>
        <taxon>Eukaryota</taxon>
        <taxon>Metazoa</taxon>
        <taxon>Chordata</taxon>
        <taxon>Craniata</taxon>
        <taxon>Vertebrata</taxon>
        <taxon>Euteleostomi</taxon>
        <taxon>Actinopterygii</taxon>
        <taxon>Neopterygii</taxon>
        <taxon>Teleostei</taxon>
        <taxon>Protacanthopterygii</taxon>
        <taxon>Salmoniformes</taxon>
        <taxon>Salmonidae</taxon>
        <taxon>Salmoninae</taxon>
        <taxon>Oncorhynchus</taxon>
    </lineage>
</organism>
<evidence type="ECO:0000256" key="5">
    <source>
        <dbReference type="SAM" id="Phobius"/>
    </source>
</evidence>
<evidence type="ECO:0000256" key="3">
    <source>
        <dbReference type="ARBA" id="ARBA00022989"/>
    </source>
</evidence>
<keyword evidence="7" id="KW-1185">Reference proteome</keyword>
<evidence type="ECO:0000313" key="7">
    <source>
        <dbReference type="Proteomes" id="UP000694557"/>
    </source>
</evidence>
<dbReference type="PANTHER" id="PTHR12479:SF6">
    <property type="entry name" value="LYSOSOMAL-ASSOCIATED TRANSMEMBRANE PROTEIN 4B"/>
    <property type="match status" value="1"/>
</dbReference>
<protein>
    <submittedName>
        <fullName evidence="6">Lysosomal protein transmembrane 4 beta</fullName>
    </submittedName>
</protein>
<feature type="transmembrane region" description="Helical" evidence="5">
    <location>
        <begin position="98"/>
        <end position="123"/>
    </location>
</feature>
<evidence type="ECO:0000313" key="6">
    <source>
        <dbReference type="Ensembl" id="ENSOKIP00005018889.1"/>
    </source>
</evidence>
<comment type="subcellular location">
    <subcellularLocation>
        <location evidence="1">Endomembrane system</location>
        <topology evidence="1">Multi-pass membrane protein</topology>
    </subcellularLocation>
</comment>
<accession>A0A8C7F7J7</accession>
<dbReference type="GO" id="GO:0005765">
    <property type="term" value="C:lysosomal membrane"/>
    <property type="evidence" value="ECO:0007669"/>
    <property type="project" value="TreeGrafter"/>
</dbReference>
<reference evidence="6" key="1">
    <citation type="submission" date="2025-08" db="UniProtKB">
        <authorList>
            <consortium name="Ensembl"/>
        </authorList>
    </citation>
    <scope>IDENTIFICATION</scope>
</reference>
<dbReference type="Proteomes" id="UP000694557">
    <property type="component" value="Unassembled WGS sequence"/>
</dbReference>
<dbReference type="GO" id="GO:0012505">
    <property type="term" value="C:endomembrane system"/>
    <property type="evidence" value="ECO:0007669"/>
    <property type="project" value="UniProtKB-SubCell"/>
</dbReference>
<feature type="transmembrane region" description="Helical" evidence="5">
    <location>
        <begin position="68"/>
        <end position="92"/>
    </location>
</feature>
<keyword evidence="4 5" id="KW-0472">Membrane</keyword>
<reference evidence="6" key="2">
    <citation type="submission" date="2025-09" db="UniProtKB">
        <authorList>
            <consortium name="Ensembl"/>
        </authorList>
    </citation>
    <scope>IDENTIFICATION</scope>
</reference>
<dbReference type="GeneTree" id="ENSGT00940000153446"/>
<evidence type="ECO:0000256" key="1">
    <source>
        <dbReference type="ARBA" id="ARBA00004127"/>
    </source>
</evidence>
<dbReference type="AlphaFoldDB" id="A0A8C7F7J7"/>
<gene>
    <name evidence="6" type="primary">LAPTM4B</name>
</gene>
<name>A0A8C7F7J7_ONCKI</name>
<keyword evidence="2 5" id="KW-0812">Transmembrane</keyword>
<dbReference type="PANTHER" id="PTHR12479">
    <property type="entry name" value="LYSOSOMAL-ASSOCIATED TRANSMEMBRANE PROTEIN"/>
    <property type="match status" value="1"/>
</dbReference>
<proteinExistence type="predicted"/>
<evidence type="ECO:0000256" key="4">
    <source>
        <dbReference type="ARBA" id="ARBA00023136"/>
    </source>
</evidence>
<keyword evidence="3 5" id="KW-1133">Transmembrane helix</keyword>
<feature type="transmembrane region" description="Helical" evidence="5">
    <location>
        <begin position="28"/>
        <end position="47"/>
    </location>
</feature>
<sequence length="211" mass="23719">MISPWDRWHSTRCCLCCHVRTGTVILGVWYMLINAVVLLILVTALGDPDQYHLTSAELANDLDDMDDANMCIASAISLLMILISGMATYGAYKQHAAWIIPFFCYQVFDCALNTLVAVSIVVYPNTIQDYLQQLVRRTPKSNSYSNKVPEMTLYCLYNALDSAPYKELGAILDVATTLFTPNLTAADFVRLTIWCHPHSLRTSPTKRTSWP</sequence>
<dbReference type="InterPro" id="IPR051115">
    <property type="entry name" value="LAPTM_transporter"/>
</dbReference>